<evidence type="ECO:0000259" key="2">
    <source>
        <dbReference type="SMART" id="SM00355"/>
    </source>
</evidence>
<feature type="region of interest" description="Disordered" evidence="1">
    <location>
        <begin position="160"/>
        <end position="213"/>
    </location>
</feature>
<reference evidence="3 4" key="1">
    <citation type="journal article" date="2010" name="Science">
        <title>Plasticity of animal genome architecture unmasked by rapid evolution of a pelagic tunicate.</title>
        <authorList>
            <person name="Denoeud F."/>
            <person name="Henriet S."/>
            <person name="Mungpakdee S."/>
            <person name="Aury J.M."/>
            <person name="Da Silva C."/>
            <person name="Brinkmann H."/>
            <person name="Mikhaleva J."/>
            <person name="Olsen L.C."/>
            <person name="Jubin C."/>
            <person name="Canestro C."/>
            <person name="Bouquet J.M."/>
            <person name="Danks G."/>
            <person name="Poulain J."/>
            <person name="Campsteijn C."/>
            <person name="Adamski M."/>
            <person name="Cross I."/>
            <person name="Yadetie F."/>
            <person name="Muffato M."/>
            <person name="Louis A."/>
            <person name="Butcher S."/>
            <person name="Tsagkogeorga G."/>
            <person name="Konrad A."/>
            <person name="Singh S."/>
            <person name="Jensen M.F."/>
            <person name="Cong E.H."/>
            <person name="Eikeseth-Otteraa H."/>
            <person name="Noel B."/>
            <person name="Anthouard V."/>
            <person name="Porcel B.M."/>
            <person name="Kachouri-Lafond R."/>
            <person name="Nishino A."/>
            <person name="Ugolini M."/>
            <person name="Chourrout P."/>
            <person name="Nishida H."/>
            <person name="Aasland R."/>
            <person name="Huzurbazar S."/>
            <person name="Westhof E."/>
            <person name="Delsuc F."/>
            <person name="Lehrach H."/>
            <person name="Reinhardt R."/>
            <person name="Weissenbach J."/>
            <person name="Roy S.W."/>
            <person name="Artiguenave F."/>
            <person name="Postlethwait J.H."/>
            <person name="Manak J.R."/>
            <person name="Thompson E.M."/>
            <person name="Jaillon O."/>
            <person name="Du Pasquier L."/>
            <person name="Boudinot P."/>
            <person name="Liberles D.A."/>
            <person name="Volff J.N."/>
            <person name="Philippe H."/>
            <person name="Lenhard B."/>
            <person name="Roest Crollius H."/>
            <person name="Wincker P."/>
            <person name="Chourrout D."/>
        </authorList>
    </citation>
    <scope>NUCLEOTIDE SEQUENCE [LARGE SCALE GENOMIC DNA]</scope>
</reference>
<gene>
    <name evidence="3" type="ORF">GSOID_T00005883001</name>
</gene>
<feature type="region of interest" description="Disordered" evidence="1">
    <location>
        <begin position="1"/>
        <end position="22"/>
    </location>
</feature>
<protein>
    <recommendedName>
        <fullName evidence="2">C2H2-type domain-containing protein</fullName>
    </recommendedName>
</protein>
<name>E4WT29_OIKDI</name>
<dbReference type="InterPro" id="IPR013087">
    <property type="entry name" value="Znf_C2H2_type"/>
</dbReference>
<organism evidence="3 4">
    <name type="scientific">Oikopleura dioica</name>
    <name type="common">Tunicate</name>
    <dbReference type="NCBI Taxonomy" id="34765"/>
    <lineage>
        <taxon>Eukaryota</taxon>
        <taxon>Metazoa</taxon>
        <taxon>Chordata</taxon>
        <taxon>Tunicata</taxon>
        <taxon>Appendicularia</taxon>
        <taxon>Copelata</taxon>
        <taxon>Oikopleuridae</taxon>
        <taxon>Oikopleura</taxon>
    </lineage>
</organism>
<feature type="domain" description="C2H2-type" evidence="2">
    <location>
        <begin position="123"/>
        <end position="146"/>
    </location>
</feature>
<feature type="compositionally biased region" description="Basic and acidic residues" evidence="1">
    <location>
        <begin position="199"/>
        <end position="213"/>
    </location>
</feature>
<accession>E4WT29</accession>
<keyword evidence="4" id="KW-1185">Reference proteome</keyword>
<sequence>MFLSGPEKYPKSPARKTPKDQYALQIDIPVSSLRHAVRRSRLAKCRKTSYEYKPPAAELESALEFARTNYLNSKNGNVDNHNKIFTDEELSDEEESLPKRGRRKDRWRARSPDPIPGTPRRTYICSICGFSSSVLAKLQRHIKNSHNVSHVTADMIRTKVSQTPALTASQSREKETPKLPPMGGNVLMTPQGPIPMRNMRKEPTQEELVNKKS</sequence>
<dbReference type="InParanoid" id="E4WT29"/>
<evidence type="ECO:0000313" key="4">
    <source>
        <dbReference type="Proteomes" id="UP000001307"/>
    </source>
</evidence>
<dbReference type="EMBL" id="FN653016">
    <property type="protein sequence ID" value="CBY06815.1"/>
    <property type="molecule type" value="Genomic_DNA"/>
</dbReference>
<dbReference type="Proteomes" id="UP000001307">
    <property type="component" value="Unassembled WGS sequence"/>
</dbReference>
<dbReference type="SMART" id="SM00355">
    <property type="entry name" value="ZnF_C2H2"/>
    <property type="match status" value="1"/>
</dbReference>
<proteinExistence type="predicted"/>
<feature type="compositionally biased region" description="Basic residues" evidence="1">
    <location>
        <begin position="99"/>
        <end position="109"/>
    </location>
</feature>
<feature type="region of interest" description="Disordered" evidence="1">
    <location>
        <begin position="85"/>
        <end position="116"/>
    </location>
</feature>
<dbReference type="AlphaFoldDB" id="E4WT29"/>
<evidence type="ECO:0000256" key="1">
    <source>
        <dbReference type="SAM" id="MobiDB-lite"/>
    </source>
</evidence>
<feature type="compositionally biased region" description="Polar residues" evidence="1">
    <location>
        <begin position="160"/>
        <end position="170"/>
    </location>
</feature>
<evidence type="ECO:0000313" key="3">
    <source>
        <dbReference type="EMBL" id="CBY06815.1"/>
    </source>
</evidence>